<keyword evidence="3" id="KW-0964">Secreted</keyword>
<dbReference type="GO" id="GO:0005576">
    <property type="term" value="C:extracellular region"/>
    <property type="evidence" value="ECO:0007669"/>
    <property type="project" value="UniProtKB-SubCell"/>
</dbReference>
<dbReference type="PANTHER" id="PTHR11306:SF7">
    <property type="entry name" value="AGAP002848-PA"/>
    <property type="match status" value="1"/>
</dbReference>
<evidence type="ECO:0000313" key="7">
    <source>
        <dbReference type="Proteomes" id="UP000000305"/>
    </source>
</evidence>
<dbReference type="eggNOG" id="KOG4063">
    <property type="taxonomic scope" value="Eukaryota"/>
</dbReference>
<evidence type="ECO:0000256" key="3">
    <source>
        <dbReference type="ARBA" id="ARBA00022525"/>
    </source>
</evidence>
<dbReference type="InParanoid" id="E9G2S0"/>
<dbReference type="GO" id="GO:0015918">
    <property type="term" value="P:sterol transport"/>
    <property type="evidence" value="ECO:0000318"/>
    <property type="project" value="GO_Central"/>
</dbReference>
<dbReference type="InterPro" id="IPR014756">
    <property type="entry name" value="Ig_E-set"/>
</dbReference>
<dbReference type="SMART" id="SM00737">
    <property type="entry name" value="ML"/>
    <property type="match status" value="1"/>
</dbReference>
<organism evidence="6 7">
    <name type="scientific">Daphnia pulex</name>
    <name type="common">Water flea</name>
    <dbReference type="NCBI Taxonomy" id="6669"/>
    <lineage>
        <taxon>Eukaryota</taxon>
        <taxon>Metazoa</taxon>
        <taxon>Ecdysozoa</taxon>
        <taxon>Arthropoda</taxon>
        <taxon>Crustacea</taxon>
        <taxon>Branchiopoda</taxon>
        <taxon>Diplostraca</taxon>
        <taxon>Cladocera</taxon>
        <taxon>Anomopoda</taxon>
        <taxon>Daphniidae</taxon>
        <taxon>Daphnia</taxon>
    </lineage>
</organism>
<evidence type="ECO:0000259" key="5">
    <source>
        <dbReference type="SMART" id="SM00737"/>
    </source>
</evidence>
<dbReference type="FunFam" id="2.60.40.770:FF:000001">
    <property type="entry name" value="NPC intracellular cholesterol transporter 2"/>
    <property type="match status" value="1"/>
</dbReference>
<dbReference type="PhylomeDB" id="E9G2S0"/>
<dbReference type="KEGG" id="dpx:DAPPUDRAFT_230477"/>
<dbReference type="HOGENOM" id="CLU_109192_1_3_1"/>
<evidence type="ECO:0000256" key="1">
    <source>
        <dbReference type="ARBA" id="ARBA00004613"/>
    </source>
</evidence>
<dbReference type="EMBL" id="GL732530">
    <property type="protein sequence ID" value="EFX86463.1"/>
    <property type="molecule type" value="Genomic_DNA"/>
</dbReference>
<keyword evidence="4" id="KW-0732">Signal</keyword>
<dbReference type="InterPro" id="IPR039670">
    <property type="entry name" value="NPC2-like"/>
</dbReference>
<reference evidence="6 7" key="1">
    <citation type="journal article" date="2011" name="Science">
        <title>The ecoresponsive genome of Daphnia pulex.</title>
        <authorList>
            <person name="Colbourne J.K."/>
            <person name="Pfrender M.E."/>
            <person name="Gilbert D."/>
            <person name="Thomas W.K."/>
            <person name="Tucker A."/>
            <person name="Oakley T.H."/>
            <person name="Tokishita S."/>
            <person name="Aerts A."/>
            <person name="Arnold G.J."/>
            <person name="Basu M.K."/>
            <person name="Bauer D.J."/>
            <person name="Caceres C.E."/>
            <person name="Carmel L."/>
            <person name="Casola C."/>
            <person name="Choi J.H."/>
            <person name="Detter J.C."/>
            <person name="Dong Q."/>
            <person name="Dusheyko S."/>
            <person name="Eads B.D."/>
            <person name="Frohlich T."/>
            <person name="Geiler-Samerotte K.A."/>
            <person name="Gerlach D."/>
            <person name="Hatcher P."/>
            <person name="Jogdeo S."/>
            <person name="Krijgsveld J."/>
            <person name="Kriventseva E.V."/>
            <person name="Kultz D."/>
            <person name="Laforsch C."/>
            <person name="Lindquist E."/>
            <person name="Lopez J."/>
            <person name="Manak J.R."/>
            <person name="Muller J."/>
            <person name="Pangilinan J."/>
            <person name="Patwardhan R.P."/>
            <person name="Pitluck S."/>
            <person name="Pritham E.J."/>
            <person name="Rechtsteiner A."/>
            <person name="Rho M."/>
            <person name="Rogozin I.B."/>
            <person name="Sakarya O."/>
            <person name="Salamov A."/>
            <person name="Schaack S."/>
            <person name="Shapiro H."/>
            <person name="Shiga Y."/>
            <person name="Skalitzky C."/>
            <person name="Smith Z."/>
            <person name="Souvorov A."/>
            <person name="Sung W."/>
            <person name="Tang Z."/>
            <person name="Tsuchiya D."/>
            <person name="Tu H."/>
            <person name="Vos H."/>
            <person name="Wang M."/>
            <person name="Wolf Y.I."/>
            <person name="Yamagata H."/>
            <person name="Yamada T."/>
            <person name="Ye Y."/>
            <person name="Shaw J.R."/>
            <person name="Andrews J."/>
            <person name="Crease T.J."/>
            <person name="Tang H."/>
            <person name="Lucas S.M."/>
            <person name="Robertson H.M."/>
            <person name="Bork P."/>
            <person name="Koonin E.V."/>
            <person name="Zdobnov E.M."/>
            <person name="Grigoriev I.V."/>
            <person name="Lynch M."/>
            <person name="Boore J.L."/>
        </authorList>
    </citation>
    <scope>NUCLEOTIDE SEQUENCE [LARGE SCALE GENOMIC DNA]</scope>
</reference>
<dbReference type="OMA" id="CSTLPCT"/>
<evidence type="ECO:0000313" key="6">
    <source>
        <dbReference type="EMBL" id="EFX86463.1"/>
    </source>
</evidence>
<feature type="chain" id="PRO_5003237089" evidence="4">
    <location>
        <begin position="20"/>
        <end position="147"/>
    </location>
</feature>
<keyword evidence="7" id="KW-1185">Reference proteome</keyword>
<dbReference type="PANTHER" id="PTHR11306">
    <property type="entry name" value="NIEMANN PICK TYPE C2 PROTEIN NPC2-RELATED"/>
    <property type="match status" value="1"/>
</dbReference>
<comment type="subcellular location">
    <subcellularLocation>
        <location evidence="1">Secreted</location>
    </subcellularLocation>
</comment>
<accession>E9G2S0</accession>
<feature type="signal peptide" evidence="4">
    <location>
        <begin position="1"/>
        <end position="19"/>
    </location>
</feature>
<comment type="similarity">
    <text evidence="2">Belongs to the NPC2 family.</text>
</comment>
<evidence type="ECO:0000256" key="2">
    <source>
        <dbReference type="ARBA" id="ARBA00006370"/>
    </source>
</evidence>
<evidence type="ECO:0000256" key="4">
    <source>
        <dbReference type="SAM" id="SignalP"/>
    </source>
</evidence>
<dbReference type="Proteomes" id="UP000000305">
    <property type="component" value="Unassembled WGS sequence"/>
</dbReference>
<feature type="domain" description="MD-2-related lipid-recognition" evidence="5">
    <location>
        <begin position="22"/>
        <end position="144"/>
    </location>
</feature>
<dbReference type="Pfam" id="PF02221">
    <property type="entry name" value="E1_DerP2_DerF2"/>
    <property type="match status" value="1"/>
</dbReference>
<dbReference type="SUPFAM" id="SSF81296">
    <property type="entry name" value="E set domains"/>
    <property type="match status" value="1"/>
</dbReference>
<gene>
    <name evidence="6" type="primary">NPC2</name>
    <name evidence="6" type="ORF">DAPPUDRAFT_230477</name>
</gene>
<dbReference type="OrthoDB" id="6330043at2759"/>
<dbReference type="InterPro" id="IPR003172">
    <property type="entry name" value="ML_dom"/>
</dbReference>
<dbReference type="Gene3D" id="2.60.40.770">
    <property type="match status" value="1"/>
</dbReference>
<dbReference type="STRING" id="6669.E9G2S0"/>
<dbReference type="GO" id="GO:0032934">
    <property type="term" value="F:sterol binding"/>
    <property type="evidence" value="ECO:0000318"/>
    <property type="project" value="GO_Central"/>
</dbReference>
<proteinExistence type="inferred from homology"/>
<protein>
    <submittedName>
        <fullName evidence="6">Putative Niemann-pick type C protein</fullName>
    </submittedName>
</protein>
<name>E9G2S0_DAPPU</name>
<sequence>MFKLAIAATCALLFVAVSATPYRDCGSTATLTAVRVPGCDVLPCIVYRGTNVSVQYDFVAVDSTNTLDSDVKGVIGGVTLPWPGQFPPACEDAIVGDCPVTAGESMTMSTILVLSPSFPSVSAKAIWNLRDDNGNPLVCFEVTVKLL</sequence>
<dbReference type="AlphaFoldDB" id="E9G2S0"/>